<gene>
    <name evidence="2" type="ORF">MCBMB27_05766</name>
    <name evidence="3" type="ORF">SAMN05192567_14820</name>
</gene>
<feature type="compositionally biased region" description="Basic and acidic residues" evidence="1">
    <location>
        <begin position="10"/>
        <end position="19"/>
    </location>
</feature>
<reference evidence="2 4" key="1">
    <citation type="submission" date="2016-04" db="EMBL/GenBank/DDBJ databases">
        <title>Complete genome sequencing and analysis of CBMB27, Methylobacterium phyllosphaerae isolated from leaf tissues of rice (Oryza sativa L.).</title>
        <authorList>
            <person name="Lee Y."/>
            <person name="Hwangbo K."/>
            <person name="Chung H."/>
            <person name="Yoo J."/>
            <person name="Kim K.Y."/>
            <person name="Sa T.M."/>
            <person name="Um Y."/>
            <person name="Madhaiyan M."/>
        </authorList>
    </citation>
    <scope>NUCLEOTIDE SEQUENCE [LARGE SCALE GENOMIC DNA]</scope>
    <source>
        <strain evidence="2 4">CBMB27</strain>
        <plasmid evidence="2 4">CBMB27-p1</plasmid>
    </source>
</reference>
<feature type="region of interest" description="Disordered" evidence="1">
    <location>
        <begin position="1"/>
        <end position="20"/>
    </location>
</feature>
<evidence type="ECO:0000313" key="2">
    <source>
        <dbReference type="EMBL" id="APT35057.1"/>
    </source>
</evidence>
<organism evidence="3 5">
    <name type="scientific">Methylobacterium phyllosphaerae</name>
    <dbReference type="NCBI Taxonomy" id="418223"/>
    <lineage>
        <taxon>Bacteria</taxon>
        <taxon>Pseudomonadati</taxon>
        <taxon>Pseudomonadota</taxon>
        <taxon>Alphaproteobacteria</taxon>
        <taxon>Hyphomicrobiales</taxon>
        <taxon>Methylobacteriaceae</taxon>
        <taxon>Methylobacterium</taxon>
    </lineage>
</organism>
<protein>
    <submittedName>
        <fullName evidence="3">Uncharacterized protein</fullName>
    </submittedName>
</protein>
<dbReference type="Proteomes" id="UP000185487">
    <property type="component" value="Plasmid CBMB27-p1"/>
</dbReference>
<dbReference type="EMBL" id="CP015368">
    <property type="protein sequence ID" value="APT35057.1"/>
    <property type="molecule type" value="Genomic_DNA"/>
</dbReference>
<geneLocation type="plasmid" evidence="2 4">
    <name>CBMB27-p1</name>
</geneLocation>
<sequence>MRAWPMDAGSRLETERKASDLAQRAAASEVLVTYRMLPTSNGPTSRPLTGSHTILTAVRIRLSPSNSLIDLQPGR</sequence>
<keyword evidence="4" id="KW-1185">Reference proteome</keyword>
<proteinExistence type="predicted"/>
<dbReference type="EMBL" id="FOPK01000048">
    <property type="protein sequence ID" value="SFH71329.1"/>
    <property type="molecule type" value="Genomic_DNA"/>
</dbReference>
<evidence type="ECO:0000256" key="1">
    <source>
        <dbReference type="SAM" id="MobiDB-lite"/>
    </source>
</evidence>
<accession>A0AAE8HY48</accession>
<dbReference type="AlphaFoldDB" id="A0AAE8HY48"/>
<keyword evidence="2" id="KW-0614">Plasmid</keyword>
<evidence type="ECO:0000313" key="4">
    <source>
        <dbReference type="Proteomes" id="UP000185487"/>
    </source>
</evidence>
<evidence type="ECO:0000313" key="3">
    <source>
        <dbReference type="EMBL" id="SFH71329.1"/>
    </source>
</evidence>
<reference evidence="3 5" key="2">
    <citation type="submission" date="2016-10" db="EMBL/GenBank/DDBJ databases">
        <authorList>
            <person name="Varghese N."/>
            <person name="Submissions S."/>
        </authorList>
    </citation>
    <scope>NUCLEOTIDE SEQUENCE [LARGE SCALE GENOMIC DNA]</scope>
    <source>
        <strain evidence="3 5">CBMB27</strain>
    </source>
</reference>
<evidence type="ECO:0000313" key="5">
    <source>
        <dbReference type="Proteomes" id="UP000199140"/>
    </source>
</evidence>
<dbReference type="KEGG" id="mphy:MCBMB27_05766"/>
<dbReference type="Proteomes" id="UP000199140">
    <property type="component" value="Unassembled WGS sequence"/>
</dbReference>
<name>A0AAE8HY48_9HYPH</name>